<feature type="compositionally biased region" description="Basic and acidic residues" evidence="1">
    <location>
        <begin position="1"/>
        <end position="32"/>
    </location>
</feature>
<proteinExistence type="predicted"/>
<name>A0A6H5IU09_9HYME</name>
<gene>
    <name evidence="2" type="ORF">TBRA_LOCUS12315</name>
</gene>
<reference evidence="2 3" key="1">
    <citation type="submission" date="2020-02" db="EMBL/GenBank/DDBJ databases">
        <authorList>
            <person name="Ferguson B K."/>
        </authorList>
    </citation>
    <scope>NUCLEOTIDE SEQUENCE [LARGE SCALE GENOMIC DNA]</scope>
</reference>
<evidence type="ECO:0000313" key="3">
    <source>
        <dbReference type="Proteomes" id="UP000479190"/>
    </source>
</evidence>
<dbReference type="EMBL" id="CADCXV010001039">
    <property type="protein sequence ID" value="CAB0040619.1"/>
    <property type="molecule type" value="Genomic_DNA"/>
</dbReference>
<sequence length="133" mass="14647">MQLDMQREERERRPQAQTRGRDVDGYDGRGDDNYLAGAATSAKRSSLHVSAASGPAAAAAATADHASRTEHQEPTEAASEQREDEPQRGRSDTIVGLAIRCIPVRRKWSVDDRSGAHSQNAETPSQRDQRHEK</sequence>
<organism evidence="2 3">
    <name type="scientific">Trichogramma brassicae</name>
    <dbReference type="NCBI Taxonomy" id="86971"/>
    <lineage>
        <taxon>Eukaryota</taxon>
        <taxon>Metazoa</taxon>
        <taxon>Ecdysozoa</taxon>
        <taxon>Arthropoda</taxon>
        <taxon>Hexapoda</taxon>
        <taxon>Insecta</taxon>
        <taxon>Pterygota</taxon>
        <taxon>Neoptera</taxon>
        <taxon>Endopterygota</taxon>
        <taxon>Hymenoptera</taxon>
        <taxon>Apocrita</taxon>
        <taxon>Proctotrupomorpha</taxon>
        <taxon>Chalcidoidea</taxon>
        <taxon>Trichogrammatidae</taxon>
        <taxon>Trichogramma</taxon>
    </lineage>
</organism>
<feature type="region of interest" description="Disordered" evidence="1">
    <location>
        <begin position="1"/>
        <end position="133"/>
    </location>
</feature>
<feature type="compositionally biased region" description="Low complexity" evidence="1">
    <location>
        <begin position="50"/>
        <end position="64"/>
    </location>
</feature>
<protein>
    <submittedName>
        <fullName evidence="2">Uncharacterized protein</fullName>
    </submittedName>
</protein>
<evidence type="ECO:0000313" key="2">
    <source>
        <dbReference type="EMBL" id="CAB0040619.1"/>
    </source>
</evidence>
<feature type="compositionally biased region" description="Basic and acidic residues" evidence="1">
    <location>
        <begin position="65"/>
        <end position="91"/>
    </location>
</feature>
<evidence type="ECO:0000256" key="1">
    <source>
        <dbReference type="SAM" id="MobiDB-lite"/>
    </source>
</evidence>
<dbReference type="AlphaFoldDB" id="A0A6H5IU09"/>
<dbReference type="Proteomes" id="UP000479190">
    <property type="component" value="Unassembled WGS sequence"/>
</dbReference>
<accession>A0A6H5IU09</accession>
<keyword evidence="3" id="KW-1185">Reference proteome</keyword>